<dbReference type="EMBL" id="RZGR01000015">
    <property type="protein sequence ID" value="RUQ88051.1"/>
    <property type="molecule type" value="Genomic_DNA"/>
</dbReference>
<keyword evidence="1" id="KW-0812">Transmembrane</keyword>
<evidence type="ECO:0000256" key="1">
    <source>
        <dbReference type="SAM" id="Phobius"/>
    </source>
</evidence>
<feature type="transmembrane region" description="Helical" evidence="1">
    <location>
        <begin position="70"/>
        <end position="90"/>
    </location>
</feature>
<reference evidence="2 3" key="1">
    <citation type="submission" date="2018-12" db="EMBL/GenBank/DDBJ databases">
        <title>Legionella sp,whole genome shotgun sequence.</title>
        <authorList>
            <person name="Wu H."/>
        </authorList>
    </citation>
    <scope>NUCLEOTIDE SEQUENCE [LARGE SCALE GENOMIC DNA]</scope>
    <source>
        <strain evidence="3">km714</strain>
    </source>
</reference>
<name>A0A3S0VN39_9GAMM</name>
<gene>
    <name evidence="2" type="ORF">EKM59_06275</name>
</gene>
<dbReference type="RefSeq" id="WP_127032376.1">
    <property type="nucleotide sequence ID" value="NZ_RZGR01000015.1"/>
</dbReference>
<organism evidence="2 3">
    <name type="scientific">Legionella septentrionalis</name>
    <dbReference type="NCBI Taxonomy" id="2498109"/>
    <lineage>
        <taxon>Bacteria</taxon>
        <taxon>Pseudomonadati</taxon>
        <taxon>Pseudomonadota</taxon>
        <taxon>Gammaproteobacteria</taxon>
        <taxon>Legionellales</taxon>
        <taxon>Legionellaceae</taxon>
        <taxon>Legionella</taxon>
    </lineage>
</organism>
<keyword evidence="1" id="KW-1133">Transmembrane helix</keyword>
<feature type="transmembrane region" description="Helical" evidence="1">
    <location>
        <begin position="165"/>
        <end position="186"/>
    </location>
</feature>
<sequence>MADWNAIDWITSNVDILNNIANSLKPVQRLLTGAAYLIGLSFAFKALYSLKVYGEARTMMSSNASIKEPVTYLLVAAIFIYFPTAFQVLLNTTFGYANPLSYSAIGSENKTLNTLFGPNSLVGKPLTIIIQTIGLIAFIRGWVLISRSASQGQPPGGTGKGMMHVFGGILAMNIVGTLQIINNTLYGTS</sequence>
<keyword evidence="3" id="KW-1185">Reference proteome</keyword>
<dbReference type="AlphaFoldDB" id="A0A3S0VN39"/>
<evidence type="ECO:0000313" key="3">
    <source>
        <dbReference type="Proteomes" id="UP000288012"/>
    </source>
</evidence>
<feature type="transmembrane region" description="Helical" evidence="1">
    <location>
        <begin position="30"/>
        <end position="50"/>
    </location>
</feature>
<protein>
    <submittedName>
        <fullName evidence="2">Type IV secretion protein IcmC</fullName>
    </submittedName>
</protein>
<dbReference type="OrthoDB" id="5644612at2"/>
<comment type="caution">
    <text evidence="2">The sequence shown here is derived from an EMBL/GenBank/DDBJ whole genome shotgun (WGS) entry which is preliminary data.</text>
</comment>
<accession>A0A3S0VN39</accession>
<feature type="transmembrane region" description="Helical" evidence="1">
    <location>
        <begin position="126"/>
        <end position="145"/>
    </location>
</feature>
<evidence type="ECO:0000313" key="2">
    <source>
        <dbReference type="EMBL" id="RUQ88051.1"/>
    </source>
</evidence>
<proteinExistence type="predicted"/>
<keyword evidence="1" id="KW-0472">Membrane</keyword>
<dbReference type="Proteomes" id="UP000288012">
    <property type="component" value="Unassembled WGS sequence"/>
</dbReference>